<dbReference type="OrthoDB" id="9781578at2"/>
<name>A0A7U6JIK0_9GAMM</name>
<keyword evidence="2" id="KW-1185">Reference proteome</keyword>
<evidence type="ECO:0000313" key="1">
    <source>
        <dbReference type="EMBL" id="BAO45381.1"/>
    </source>
</evidence>
<organism evidence="1 2">
    <name type="scientific">Thiolapillus brandeum</name>
    <dbReference type="NCBI Taxonomy" id="1076588"/>
    <lineage>
        <taxon>Bacteria</taxon>
        <taxon>Pseudomonadati</taxon>
        <taxon>Pseudomonadota</taxon>
        <taxon>Gammaproteobacteria</taxon>
        <taxon>Chromatiales</taxon>
        <taxon>Sedimenticolaceae</taxon>
        <taxon>Thiolapillus</taxon>
    </lineage>
</organism>
<gene>
    <name evidence="1" type="ORF">TBH_C2472</name>
</gene>
<dbReference type="EMBL" id="AP012273">
    <property type="protein sequence ID" value="BAO45381.1"/>
    <property type="molecule type" value="Genomic_DNA"/>
</dbReference>
<evidence type="ECO:0000313" key="2">
    <source>
        <dbReference type="Proteomes" id="UP000031631"/>
    </source>
</evidence>
<protein>
    <submittedName>
        <fullName evidence="1">Uncharacterized protein</fullName>
    </submittedName>
</protein>
<reference evidence="1 2" key="1">
    <citation type="journal article" date="2014" name="PLoS ONE">
        <title>Physiological and genomic features of a novel sulfur-oxidizing gammaproteobacterium belonging to a previously uncultivated symbiotic lineage isolated from a hydrothermal vent.</title>
        <authorList>
            <person name="Nunoura T."/>
            <person name="Takaki Y."/>
            <person name="Kazama H."/>
            <person name="Kakuta J."/>
            <person name="Shimamura S."/>
            <person name="Makita H."/>
            <person name="Hirai M."/>
            <person name="Miyazaki M."/>
            <person name="Takai K."/>
        </authorList>
    </citation>
    <scope>NUCLEOTIDE SEQUENCE [LARGE SCALE GENOMIC DNA]</scope>
    <source>
        <strain evidence="1 2">Hiromi1</strain>
    </source>
</reference>
<sequence length="187" mass="21988">MALPLRIKSRWNKEGDHSLEEIAGALAFISWRLAQDKAINLHGEDFIYENDRQRMDVIIEYLIFMLQIMDRLARQELEIEDEDREKLIVAVAKKQAQIIQDNSLDLFGPGDYMQAFFAQINQRAGEYAEFRYTDDGPSYPFLRHLGYEIQQIMGESQENRWVIDQVMDKDGPELNRKIVPAMRDLFE</sequence>
<dbReference type="AlphaFoldDB" id="A0A7U6JIK0"/>
<accession>A0A7U6JIK0</accession>
<dbReference type="KEGG" id="tbn:TBH_C2472"/>
<dbReference type="Proteomes" id="UP000031631">
    <property type="component" value="Chromosome"/>
</dbReference>
<dbReference type="RefSeq" id="WP_041068951.1">
    <property type="nucleotide sequence ID" value="NZ_AP012273.1"/>
</dbReference>
<proteinExistence type="predicted"/>